<name>A0A804IHV3_MUSAM</name>
<protein>
    <submittedName>
        <fullName evidence="1">Uncharacterized protein</fullName>
    </submittedName>
</protein>
<accession>A0A804IHV3</accession>
<dbReference type="Gramene" id="Ma03_t29890.1">
    <property type="protein sequence ID" value="Ma03_p29890.1"/>
    <property type="gene ID" value="Ma03_g29890"/>
</dbReference>
<reference evidence="1" key="1">
    <citation type="submission" date="2021-05" db="UniProtKB">
        <authorList>
            <consortium name="EnsemblPlants"/>
        </authorList>
    </citation>
    <scope>IDENTIFICATION</scope>
    <source>
        <strain evidence="1">subsp. malaccensis</strain>
    </source>
</reference>
<dbReference type="EnsemblPlants" id="Ma03_t29890.1">
    <property type="protein sequence ID" value="Ma03_p29890.1"/>
    <property type="gene ID" value="Ma03_g29890"/>
</dbReference>
<dbReference type="InParanoid" id="A0A804IHV3"/>
<evidence type="ECO:0000313" key="2">
    <source>
        <dbReference type="Proteomes" id="UP000012960"/>
    </source>
</evidence>
<dbReference type="AlphaFoldDB" id="A0A804IHV3"/>
<dbReference type="Proteomes" id="UP000012960">
    <property type="component" value="Unplaced"/>
</dbReference>
<keyword evidence="2" id="KW-1185">Reference proteome</keyword>
<organism evidence="1 2">
    <name type="scientific">Musa acuminata subsp. malaccensis</name>
    <name type="common">Wild banana</name>
    <name type="synonym">Musa malaccensis</name>
    <dbReference type="NCBI Taxonomy" id="214687"/>
    <lineage>
        <taxon>Eukaryota</taxon>
        <taxon>Viridiplantae</taxon>
        <taxon>Streptophyta</taxon>
        <taxon>Embryophyta</taxon>
        <taxon>Tracheophyta</taxon>
        <taxon>Spermatophyta</taxon>
        <taxon>Magnoliopsida</taxon>
        <taxon>Liliopsida</taxon>
        <taxon>Zingiberales</taxon>
        <taxon>Musaceae</taxon>
        <taxon>Musa</taxon>
    </lineage>
</organism>
<proteinExistence type="predicted"/>
<sequence>MGEMARRISLGDSRSSLGWSLPTKRAVKIRANWAIMCSGRSF</sequence>
<evidence type="ECO:0000313" key="1">
    <source>
        <dbReference type="EnsemblPlants" id="Ma03_p29890.1"/>
    </source>
</evidence>